<evidence type="ECO:0000256" key="1">
    <source>
        <dbReference type="ARBA" id="ARBA00001974"/>
    </source>
</evidence>
<dbReference type="AlphaFoldDB" id="A0A9P0ZJ26"/>
<dbReference type="Proteomes" id="UP001152484">
    <property type="component" value="Unassembled WGS sequence"/>
</dbReference>
<evidence type="ECO:0000313" key="10">
    <source>
        <dbReference type="EMBL" id="CAH9100764.1"/>
    </source>
</evidence>
<comment type="similarity">
    <text evidence="6">Belongs to the L2HGDH family.</text>
</comment>
<evidence type="ECO:0000256" key="8">
    <source>
        <dbReference type="ARBA" id="ARBA00041137"/>
    </source>
</evidence>
<reference evidence="10" key="1">
    <citation type="submission" date="2022-07" db="EMBL/GenBank/DDBJ databases">
        <authorList>
            <person name="Macas J."/>
            <person name="Novak P."/>
            <person name="Neumann P."/>
        </authorList>
    </citation>
    <scope>NUCLEOTIDE SEQUENCE</scope>
</reference>
<evidence type="ECO:0000256" key="5">
    <source>
        <dbReference type="ARBA" id="ARBA00036066"/>
    </source>
</evidence>
<evidence type="ECO:0000256" key="7">
    <source>
        <dbReference type="ARBA" id="ARBA00038878"/>
    </source>
</evidence>
<evidence type="ECO:0000313" key="11">
    <source>
        <dbReference type="Proteomes" id="UP001152484"/>
    </source>
</evidence>
<keyword evidence="4" id="KW-0560">Oxidoreductase</keyword>
<evidence type="ECO:0000259" key="9">
    <source>
        <dbReference type="Pfam" id="PF01266"/>
    </source>
</evidence>
<dbReference type="GO" id="GO:0047545">
    <property type="term" value="F:(S)-2-hydroxyglutarate dehydrogenase activity"/>
    <property type="evidence" value="ECO:0007669"/>
    <property type="project" value="UniProtKB-EC"/>
</dbReference>
<comment type="caution">
    <text evidence="10">The sequence shown here is derived from an EMBL/GenBank/DDBJ whole genome shotgun (WGS) entry which is preliminary data.</text>
</comment>
<dbReference type="InterPro" id="IPR036188">
    <property type="entry name" value="FAD/NAD-bd_sf"/>
</dbReference>
<evidence type="ECO:0000256" key="4">
    <source>
        <dbReference type="ARBA" id="ARBA00023002"/>
    </source>
</evidence>
<dbReference type="OrthoDB" id="498204at2759"/>
<dbReference type="InterPro" id="IPR006076">
    <property type="entry name" value="FAD-dep_OxRdtase"/>
</dbReference>
<dbReference type="Pfam" id="PF01266">
    <property type="entry name" value="DAO"/>
    <property type="match status" value="1"/>
</dbReference>
<dbReference type="PANTHER" id="PTHR43104">
    <property type="entry name" value="L-2-HYDROXYGLUTARATE DEHYDROGENASE, MITOCHONDRIAL"/>
    <property type="match status" value="1"/>
</dbReference>
<keyword evidence="11" id="KW-1185">Reference proteome</keyword>
<protein>
    <recommendedName>
        <fullName evidence="8">L-2-hydroxyglutarate dehydrogenase, mitochondrial</fullName>
        <ecNumber evidence="7">1.1.99.2</ecNumber>
    </recommendedName>
</protein>
<dbReference type="SUPFAM" id="SSF51905">
    <property type="entry name" value="FAD/NAD(P)-binding domain"/>
    <property type="match status" value="1"/>
</dbReference>
<keyword evidence="2" id="KW-0285">Flavoprotein</keyword>
<evidence type="ECO:0000256" key="2">
    <source>
        <dbReference type="ARBA" id="ARBA00022630"/>
    </source>
</evidence>
<name>A0A9P0ZJ26_CUSEU</name>
<feature type="domain" description="FAD dependent oxidoreductase" evidence="9">
    <location>
        <begin position="48"/>
        <end position="433"/>
    </location>
</feature>
<evidence type="ECO:0000256" key="3">
    <source>
        <dbReference type="ARBA" id="ARBA00022827"/>
    </source>
</evidence>
<comment type="catalytic activity">
    <reaction evidence="5">
        <text>(S)-2-hydroxyglutarate + A = 2-oxoglutarate + AH2</text>
        <dbReference type="Rhea" id="RHEA:21252"/>
        <dbReference type="ChEBI" id="CHEBI:13193"/>
        <dbReference type="ChEBI" id="CHEBI:16782"/>
        <dbReference type="ChEBI" id="CHEBI:16810"/>
        <dbReference type="ChEBI" id="CHEBI:17499"/>
        <dbReference type="EC" id="1.1.99.2"/>
    </reaction>
</comment>
<dbReference type="Gene3D" id="3.30.9.10">
    <property type="entry name" value="D-Amino Acid Oxidase, subunit A, domain 2"/>
    <property type="match status" value="1"/>
</dbReference>
<proteinExistence type="inferred from homology"/>
<accession>A0A9P0ZJ26</accession>
<comment type="cofactor">
    <cofactor evidence="1">
        <name>FAD</name>
        <dbReference type="ChEBI" id="CHEBI:57692"/>
    </cofactor>
</comment>
<dbReference type="PANTHER" id="PTHR43104:SF4">
    <property type="entry name" value="L-2-HYDROXYGLUTARATE DEHYDROGENASE, MITOCHONDRIAL"/>
    <property type="match status" value="1"/>
</dbReference>
<dbReference type="EMBL" id="CAMAPE010000038">
    <property type="protein sequence ID" value="CAH9100764.1"/>
    <property type="molecule type" value="Genomic_DNA"/>
</dbReference>
<sequence length="438" mass="47729">MKRINSTVDRIFRFVKERSGRCRRSMEASISSSSGGEGYDWVRKERVDAVVVGAGVVGIAVARELAVKQGREVLVIDSAPTFGTGTSSRNSEVIHAGIYYPPQSLKARFCARGKELMYKYCKDHGIPHKEIGKLIVATGSSDIPKLNALLARGIENGVDGLKMIEAYEARRFEPELQCAKALWSPSSGIVDTHSLMLSLVGEAENHGTTFTHNTAVIGGHLDGNQIHIHVSESNALKNRHGDSQLVPQLILIPRFVVNSAGLSAIAVAKRFSGQLHRNGVTPSAYYARGSYFTLSNTKKPFSHLIYPIPEAGGLGVHVTVDLNGQVKFGPDVEWIDSIDDVSNFLNMFDYSVREDHAKKFYPAIRKYYPGLKDGSLEPGYVGIRPKLSGPEVGFTDFIVQGEDIHGIAGLVNLFGIESPGLTSSMAIAEHVAAKLLRR</sequence>
<dbReference type="Gene3D" id="3.50.50.60">
    <property type="entry name" value="FAD/NAD(P)-binding domain"/>
    <property type="match status" value="1"/>
</dbReference>
<organism evidence="10 11">
    <name type="scientific">Cuscuta europaea</name>
    <name type="common">European dodder</name>
    <dbReference type="NCBI Taxonomy" id="41803"/>
    <lineage>
        <taxon>Eukaryota</taxon>
        <taxon>Viridiplantae</taxon>
        <taxon>Streptophyta</taxon>
        <taxon>Embryophyta</taxon>
        <taxon>Tracheophyta</taxon>
        <taxon>Spermatophyta</taxon>
        <taxon>Magnoliopsida</taxon>
        <taxon>eudicotyledons</taxon>
        <taxon>Gunneridae</taxon>
        <taxon>Pentapetalae</taxon>
        <taxon>asterids</taxon>
        <taxon>lamiids</taxon>
        <taxon>Solanales</taxon>
        <taxon>Convolvulaceae</taxon>
        <taxon>Cuscuteae</taxon>
        <taxon>Cuscuta</taxon>
        <taxon>Cuscuta subgen. Cuscuta</taxon>
    </lineage>
</organism>
<evidence type="ECO:0000256" key="6">
    <source>
        <dbReference type="ARBA" id="ARBA00037941"/>
    </source>
</evidence>
<gene>
    <name evidence="10" type="ORF">CEURO_LOCUS15099</name>
</gene>
<dbReference type="EC" id="1.1.99.2" evidence="7"/>
<keyword evidence="3" id="KW-0274">FAD</keyword>